<comment type="caution">
    <text evidence="1">The sequence shown here is derived from an EMBL/GenBank/DDBJ whole genome shotgun (WGS) entry which is preliminary data.</text>
</comment>
<dbReference type="RefSeq" id="WP_101645187.1">
    <property type="nucleotide sequence ID" value="NZ_PGUY01000065.1"/>
</dbReference>
<keyword evidence="2" id="KW-1185">Reference proteome</keyword>
<name>A0A2N5M184_9BACI</name>
<evidence type="ECO:0000313" key="1">
    <source>
        <dbReference type="EMBL" id="PLT28112.1"/>
    </source>
</evidence>
<proteinExistence type="predicted"/>
<accession>A0A2N5M184</accession>
<protein>
    <submittedName>
        <fullName evidence="1">Uncharacterized protein</fullName>
    </submittedName>
</protein>
<reference evidence="1 2" key="1">
    <citation type="submission" date="2017-11" db="EMBL/GenBank/DDBJ databases">
        <title>Comparitive Functional Genomics of Dry Heat Resistant strains isolated from the Viking Spacecraft.</title>
        <authorList>
            <person name="Seuylemezian A."/>
            <person name="Cooper K."/>
            <person name="Vaishampayan P."/>
        </authorList>
    </citation>
    <scope>NUCLEOTIDE SEQUENCE [LARGE SCALE GENOMIC DNA]</scope>
    <source>
        <strain evidence="1 2">V1-29</strain>
    </source>
</reference>
<evidence type="ECO:0000313" key="2">
    <source>
        <dbReference type="Proteomes" id="UP000234748"/>
    </source>
</evidence>
<dbReference type="AlphaFoldDB" id="A0A2N5M184"/>
<gene>
    <name evidence="1" type="ORF">CUU66_20105</name>
</gene>
<dbReference type="Proteomes" id="UP000234748">
    <property type="component" value="Unassembled WGS sequence"/>
</dbReference>
<sequence>MASGDILKKVLRIGMSLKDTLSELLAGCSRQARFLQNTSYDQRYKLSGGDTGKANKVCGLSLEYSMHEYPLN</sequence>
<dbReference type="EMBL" id="PGUY01000065">
    <property type="protein sequence ID" value="PLT28112.1"/>
    <property type="molecule type" value="Genomic_DNA"/>
</dbReference>
<organism evidence="1 2">
    <name type="scientific">Peribacillus deserti</name>
    <dbReference type="NCBI Taxonomy" id="673318"/>
    <lineage>
        <taxon>Bacteria</taxon>
        <taxon>Bacillati</taxon>
        <taxon>Bacillota</taxon>
        <taxon>Bacilli</taxon>
        <taxon>Bacillales</taxon>
        <taxon>Bacillaceae</taxon>
        <taxon>Peribacillus</taxon>
    </lineage>
</organism>